<comment type="similarity">
    <text evidence="1">Belongs to the bacterial solute-binding protein 3 family.</text>
</comment>
<proteinExistence type="inferred from homology"/>
<gene>
    <name evidence="4" type="ORF">PCIT_18474</name>
</gene>
<accession>U1JJA2</accession>
<organism evidence="4">
    <name type="scientific">Pseudoalteromonas citrea DSM 8771</name>
    <dbReference type="NCBI Taxonomy" id="1117314"/>
    <lineage>
        <taxon>Bacteria</taxon>
        <taxon>Pseudomonadati</taxon>
        <taxon>Pseudomonadota</taxon>
        <taxon>Gammaproteobacteria</taxon>
        <taxon>Alteromonadales</taxon>
        <taxon>Pseudoalteromonadaceae</taxon>
        <taxon>Pseudoalteromonas</taxon>
    </lineage>
</organism>
<evidence type="ECO:0000256" key="2">
    <source>
        <dbReference type="ARBA" id="ARBA00022729"/>
    </source>
</evidence>
<dbReference type="SMART" id="SM00062">
    <property type="entry name" value="PBPb"/>
    <property type="match status" value="1"/>
</dbReference>
<reference evidence="4" key="1">
    <citation type="journal article" date="2012" name="J. Bacteriol.">
        <title>Genome sequences of type strains of seven species of the marine bacterium Pseudoalteromonas.</title>
        <authorList>
            <person name="Xie B.B."/>
            <person name="Shu Y.L."/>
            <person name="Qin Q.L."/>
            <person name="Rong J.C."/>
            <person name="Zhang X.Y."/>
            <person name="Chen X.L."/>
            <person name="Shi M."/>
            <person name="He H.L."/>
            <person name="Zhou B.C."/>
            <person name="Zhang Y.Z."/>
        </authorList>
    </citation>
    <scope>NUCLEOTIDE SEQUENCE [LARGE SCALE GENOMIC DNA]</scope>
    <source>
        <strain evidence="4">NCIMB 1889</strain>
    </source>
</reference>
<keyword evidence="2" id="KW-0732">Signal</keyword>
<dbReference type="EMBL" id="AHBZ02000187">
    <property type="protein sequence ID" value="ERG17087.1"/>
    <property type="molecule type" value="Genomic_DNA"/>
</dbReference>
<comment type="caution">
    <text evidence="4">The sequence shown here is derived from an EMBL/GenBank/DDBJ whole genome shotgun (WGS) entry which is preliminary data.</text>
</comment>
<dbReference type="eggNOG" id="COG0834">
    <property type="taxonomic scope" value="Bacteria"/>
</dbReference>
<evidence type="ECO:0000313" key="4">
    <source>
        <dbReference type="EMBL" id="ERG17087.1"/>
    </source>
</evidence>
<dbReference type="PANTHER" id="PTHR35936">
    <property type="entry name" value="MEMBRANE-BOUND LYTIC MUREIN TRANSGLYCOSYLASE F"/>
    <property type="match status" value="1"/>
</dbReference>
<feature type="domain" description="Solute-binding protein family 3/N-terminal" evidence="3">
    <location>
        <begin position="36"/>
        <end position="265"/>
    </location>
</feature>
<reference evidence="4" key="2">
    <citation type="submission" date="2013-04" db="EMBL/GenBank/DDBJ databases">
        <title>Genome sequence of Pseudoalteromonas citrea.</title>
        <authorList>
            <person name="Xie B.-B."/>
            <person name="Rong J.-C."/>
            <person name="Qin Q.-L."/>
            <person name="Shu Y.-L."/>
            <person name="Zhang Y.-Z."/>
        </authorList>
    </citation>
    <scope>NUCLEOTIDE SEQUENCE</scope>
    <source>
        <strain evidence="4">NCIMB 1889</strain>
    </source>
</reference>
<dbReference type="AlphaFoldDB" id="U1JJA2"/>
<dbReference type="Gene3D" id="3.40.190.10">
    <property type="entry name" value="Periplasmic binding protein-like II"/>
    <property type="match status" value="2"/>
</dbReference>
<dbReference type="STRING" id="1117314.PCIT_18474"/>
<sequence>MVVIKQQRYDDLKYSIVSLWLLGLLLVNSAYADHDKVYVAIDHAPPYSVITDEGDVTGLIIDILTQLQPYTKKGYKIEPVPCPFSRCMRMLIQGEVDVLGGLIKTPERERMMQFVSPPYMALPSSFVFYAKQSSDIEVHTYADLKNKRIAVMRGGVYFTQFNEDRSLNKVAVPSERVAVDLLLKGRVDLVIAVEDTAEVAMSVLDQPASKLKKVAYRHTNTIYGHMAFSKAFAKSTLAMQMNQGMMDIAKTGILDRVIAPYHLPKIPKVLLPQSP</sequence>
<dbReference type="SUPFAM" id="SSF53850">
    <property type="entry name" value="Periplasmic binding protein-like II"/>
    <property type="match status" value="1"/>
</dbReference>
<evidence type="ECO:0000256" key="1">
    <source>
        <dbReference type="ARBA" id="ARBA00010333"/>
    </source>
</evidence>
<name>U1JJA2_9GAMM</name>
<evidence type="ECO:0000259" key="3">
    <source>
        <dbReference type="SMART" id="SM00062"/>
    </source>
</evidence>
<dbReference type="InterPro" id="IPR001638">
    <property type="entry name" value="Solute-binding_3/MltF_N"/>
</dbReference>
<protein>
    <submittedName>
        <fullName evidence="4">Extracellular solute-binding protein</fullName>
    </submittedName>
</protein>
<dbReference type="Pfam" id="PF00497">
    <property type="entry name" value="SBP_bac_3"/>
    <property type="match status" value="1"/>
</dbReference>
<dbReference type="PANTHER" id="PTHR35936:SF25">
    <property type="entry name" value="ABC TRANSPORTER SUBSTRATE-BINDING PROTEIN"/>
    <property type="match status" value="1"/>
</dbReference>